<evidence type="ECO:0000259" key="1">
    <source>
        <dbReference type="Pfam" id="PF17517"/>
    </source>
</evidence>
<comment type="caution">
    <text evidence="2">The sequence shown here is derived from an EMBL/GenBank/DDBJ whole genome shotgun (WGS) entry which is preliminary data.</text>
</comment>
<dbReference type="EMBL" id="QFQP01000008">
    <property type="protein sequence ID" value="PZR13910.1"/>
    <property type="molecule type" value="Genomic_DNA"/>
</dbReference>
<dbReference type="PROSITE" id="PS51257">
    <property type="entry name" value="PROKAR_LIPOPROTEIN"/>
    <property type="match status" value="1"/>
</dbReference>
<dbReference type="PANTHER" id="PTHR46534:SF1">
    <property type="entry name" value="IGGFC-BINDING PROTEIN N-TERMINAL DOMAIN-CONTAINING PROTEIN"/>
    <property type="match status" value="1"/>
</dbReference>
<dbReference type="Proteomes" id="UP000249061">
    <property type="component" value="Unassembled WGS sequence"/>
</dbReference>
<gene>
    <name evidence="2" type="ORF">DI536_11305</name>
</gene>
<evidence type="ECO:0000313" key="2">
    <source>
        <dbReference type="EMBL" id="PZR13910.1"/>
    </source>
</evidence>
<dbReference type="PANTHER" id="PTHR46534">
    <property type="entry name" value="IGGFC_BINDING DOMAIN-CONTAINING PROTEIN"/>
    <property type="match status" value="1"/>
</dbReference>
<organism evidence="2 3">
    <name type="scientific">Archangium gephyra</name>
    <dbReference type="NCBI Taxonomy" id="48"/>
    <lineage>
        <taxon>Bacteria</taxon>
        <taxon>Pseudomonadati</taxon>
        <taxon>Myxococcota</taxon>
        <taxon>Myxococcia</taxon>
        <taxon>Myxococcales</taxon>
        <taxon>Cystobacterineae</taxon>
        <taxon>Archangiaceae</taxon>
        <taxon>Archangium</taxon>
    </lineage>
</organism>
<accession>A0A2W5TEF5</accession>
<name>A0A2W5TEF5_9BACT</name>
<dbReference type="AlphaFoldDB" id="A0A2W5TEF5"/>
<dbReference type="Pfam" id="PF17517">
    <property type="entry name" value="IgGFc_binding"/>
    <property type="match status" value="1"/>
</dbReference>
<sequence length="852" mass="88321">MRVLPLVVLFVAIAACDRVVVKPTVDAGPVCADGENLVHGTCRFVCNRDGECASGERCNLLLGSCEARSDVPDSGSPPIPCTRGAVRCAADNLAVQTCSAEGLFETSEVCVAPDGYCENEHCLACRPGARRCTQAGAEVCTDTGSAWRPITCAAGSTCVSGECVECTVGQRRCSASGTTLEECQRLPREDLSAGFVPAGDNFDGTCVTQVCETGANGAQCRTPACLPGATRCASASTQEVCSATGAWAGTVCTTLPGMGPTAECLNGTCVDECAEALAAKSYFGCEYWSAIPDNSVDPLFKGLRNGGVGVGDSDFVYVVTNQSIAPATVQVWRHNGTAASVLKTVTVPGRNDPATRGLVKIPVPWRSISPTTTGIGMAETGRARIAYRLTSTKPVTVYQFNPVDAVKVTSKACTASVGSIDCACNEAAEFTCDLTVFGSCVSCSGMVGTCSQQSAGKRCSYGTFSNDASLLLPAHILGDSYVTLTPGHVHQSIPTGPQQGEYAYSSTYSVVAPADNTQVTVKSSAVTKASISGTPVTAMAVGETRVFTLQSYEVLQFASATAGSNVQCTGSLCRKSNDLTGSIVTSDKPVAVFGSSPCLNVPFDRAYCDHVEEQMFPFATWGKNFVAVPSAPLRLNNNNFATNPPPDHFKIVAGATTTLTLTPPPSAADVLQPFNCSSGSLQSNTCVLAGGSFVEFKSTRAFTVSSTNPIAVAQFFPGQGTVTGAPSDPQQGDPSMVLLPPVEQWRARYTVLASTGLKDNYLGLTIDGTRVQQVLVDGVAVTGFAAITGSSFQSKNHPVSTGTHTIQVIAQPNQQTVPGAGVTVYGYDGQVSYGYTGGLDLTTIVTGVNPGG</sequence>
<evidence type="ECO:0000313" key="3">
    <source>
        <dbReference type="Proteomes" id="UP000249061"/>
    </source>
</evidence>
<feature type="domain" description="IgGFc-binding protein N-terminal" evidence="1">
    <location>
        <begin position="467"/>
        <end position="825"/>
    </location>
</feature>
<proteinExistence type="predicted"/>
<reference evidence="2 3" key="1">
    <citation type="submission" date="2017-08" db="EMBL/GenBank/DDBJ databases">
        <title>Infants hospitalized years apart are colonized by the same room-sourced microbial strains.</title>
        <authorList>
            <person name="Brooks B."/>
            <person name="Olm M.R."/>
            <person name="Firek B.A."/>
            <person name="Baker R."/>
            <person name="Thomas B.C."/>
            <person name="Morowitz M.J."/>
            <person name="Banfield J.F."/>
        </authorList>
    </citation>
    <scope>NUCLEOTIDE SEQUENCE [LARGE SCALE GENOMIC DNA]</scope>
    <source>
        <strain evidence="2">S2_003_000_R2_14</strain>
    </source>
</reference>
<dbReference type="InterPro" id="IPR035234">
    <property type="entry name" value="IgGFc-bd_N"/>
</dbReference>
<protein>
    <recommendedName>
        <fullName evidence="1">IgGFc-binding protein N-terminal domain-containing protein</fullName>
    </recommendedName>
</protein>